<gene>
    <name evidence="3" type="ORF">OSTLU_16333</name>
</gene>
<dbReference type="RefSeq" id="XP_001419266.1">
    <property type="nucleotide sequence ID" value="XM_001419229.1"/>
</dbReference>
<evidence type="ECO:0000313" key="4">
    <source>
        <dbReference type="Proteomes" id="UP000001568"/>
    </source>
</evidence>
<dbReference type="EMBL" id="CP000588">
    <property type="protein sequence ID" value="ABO97559.1"/>
    <property type="molecule type" value="Genomic_DNA"/>
</dbReference>
<dbReference type="KEGG" id="olu:OSTLU_16333"/>
<dbReference type="AlphaFoldDB" id="A4S0Y0"/>
<dbReference type="Gramene" id="ABO97559">
    <property type="protein sequence ID" value="ABO97559"/>
    <property type="gene ID" value="OSTLU_16333"/>
</dbReference>
<dbReference type="GeneID" id="5003389"/>
<dbReference type="GO" id="GO:0017128">
    <property type="term" value="F:phospholipid scramblase activity"/>
    <property type="evidence" value="ECO:0007669"/>
    <property type="project" value="InterPro"/>
</dbReference>
<evidence type="ECO:0000256" key="1">
    <source>
        <dbReference type="ARBA" id="ARBA00005350"/>
    </source>
</evidence>
<keyword evidence="4" id="KW-1185">Reference proteome</keyword>
<evidence type="ECO:0000313" key="3">
    <source>
        <dbReference type="EMBL" id="ABO97559.1"/>
    </source>
</evidence>
<dbReference type="InterPro" id="IPR005552">
    <property type="entry name" value="Scramblase"/>
</dbReference>
<reference evidence="3 4" key="1">
    <citation type="journal article" date="2007" name="Proc. Natl. Acad. Sci. U.S.A.">
        <title>The tiny eukaryote Ostreococcus provides genomic insights into the paradox of plankton speciation.</title>
        <authorList>
            <person name="Palenik B."/>
            <person name="Grimwood J."/>
            <person name="Aerts A."/>
            <person name="Rouze P."/>
            <person name="Salamov A."/>
            <person name="Putnam N."/>
            <person name="Dupont C."/>
            <person name="Jorgensen R."/>
            <person name="Derelle E."/>
            <person name="Rombauts S."/>
            <person name="Zhou K."/>
            <person name="Otillar R."/>
            <person name="Merchant S.S."/>
            <person name="Podell S."/>
            <person name="Gaasterland T."/>
            <person name="Napoli C."/>
            <person name="Gendler K."/>
            <person name="Manuell A."/>
            <person name="Tai V."/>
            <person name="Vallon O."/>
            <person name="Piganeau G."/>
            <person name="Jancek S."/>
            <person name="Heijde M."/>
            <person name="Jabbari K."/>
            <person name="Bowler C."/>
            <person name="Lohr M."/>
            <person name="Robbens S."/>
            <person name="Werner G."/>
            <person name="Dubchak I."/>
            <person name="Pazour G.J."/>
            <person name="Ren Q."/>
            <person name="Paulsen I."/>
            <person name="Delwiche C."/>
            <person name="Schmutz J."/>
            <person name="Rokhsar D."/>
            <person name="Van de Peer Y."/>
            <person name="Moreau H."/>
            <person name="Grigoriev I.V."/>
        </authorList>
    </citation>
    <scope>NUCLEOTIDE SEQUENCE [LARGE SCALE GENOMIC DNA]</scope>
    <source>
        <strain evidence="3 4">CCE9901</strain>
    </source>
</reference>
<organism evidence="3 4">
    <name type="scientific">Ostreococcus lucimarinus (strain CCE9901)</name>
    <dbReference type="NCBI Taxonomy" id="436017"/>
    <lineage>
        <taxon>Eukaryota</taxon>
        <taxon>Viridiplantae</taxon>
        <taxon>Chlorophyta</taxon>
        <taxon>Mamiellophyceae</taxon>
        <taxon>Mamiellales</taxon>
        <taxon>Bathycoccaceae</taxon>
        <taxon>Ostreococcus</taxon>
    </lineage>
</organism>
<dbReference type="eggNOG" id="ENOG502S6NA">
    <property type="taxonomic scope" value="Eukaryota"/>
</dbReference>
<protein>
    <recommendedName>
        <fullName evidence="2">Phospholipid scramblase</fullName>
    </recommendedName>
</protein>
<comment type="similarity">
    <text evidence="1 2">Belongs to the phospholipid scramblase family.</text>
</comment>
<dbReference type="Pfam" id="PF03803">
    <property type="entry name" value="Scramblase"/>
    <property type="match status" value="1"/>
</dbReference>
<evidence type="ECO:0000256" key="2">
    <source>
        <dbReference type="RuleBase" id="RU363116"/>
    </source>
</evidence>
<dbReference type="GO" id="GO:0005886">
    <property type="term" value="C:plasma membrane"/>
    <property type="evidence" value="ECO:0007669"/>
    <property type="project" value="TreeGrafter"/>
</dbReference>
<accession>A4S0Y0</accession>
<dbReference type="PANTHER" id="PTHR23248">
    <property type="entry name" value="PHOSPHOLIPID SCRAMBLASE-RELATED"/>
    <property type="match status" value="1"/>
</dbReference>
<dbReference type="PANTHER" id="PTHR23248:SF9">
    <property type="entry name" value="PHOSPHOLIPID SCRAMBLASE"/>
    <property type="match status" value="1"/>
</dbReference>
<dbReference type="HOGENOM" id="CLU_974515_0_0_1"/>
<dbReference type="OrthoDB" id="191150at2759"/>
<proteinExistence type="inferred from homology"/>
<sequence>MAPSPMACVAPPAQQMSAFDEHLDSNGILLKQKTNECCRCFVCQPNIHWTIAHQVPRGAEIDFDQLQEGEFWIQEDAGYCGRAWSCWAPGCRATTYRTLDRREWEDEHGTAPDSKSVLTHRKNQTCGQNVIVGCSEDGAVRCPMCCCLPYMDSFDANGTKLGRTQYMCDLHLFVPKFKVLDAQNNLMYMIRPNTCFGGCCVQCKFDGVKGKCFRVPFYIRDPETMEAHDGGEAAITDLWAGFKNECCFKKNVYSVNWPDKSNRAMRSTLIGSALLIDAALFEQEGQ</sequence>
<name>A4S0Y0_OSTLU</name>
<dbReference type="Proteomes" id="UP000001568">
    <property type="component" value="Chromosome 8"/>
</dbReference>